<dbReference type="SMART" id="SM00298">
    <property type="entry name" value="CHROMO"/>
    <property type="match status" value="2"/>
</dbReference>
<evidence type="ECO:0000313" key="5">
    <source>
        <dbReference type="Proteomes" id="UP000094020"/>
    </source>
</evidence>
<dbReference type="CDD" id="cd00024">
    <property type="entry name" value="CD_CSD"/>
    <property type="match status" value="1"/>
</dbReference>
<dbReference type="OrthoDB" id="2447764at2759"/>
<evidence type="ECO:0000313" key="3">
    <source>
        <dbReference type="EMBL" id="OCF49870.1"/>
    </source>
</evidence>
<protein>
    <recommendedName>
        <fullName evidence="2">Chromo domain-containing protein</fullName>
    </recommendedName>
</protein>
<dbReference type="Proteomes" id="UP000094020">
    <property type="component" value="Chromosome 5"/>
</dbReference>
<feature type="domain" description="Chromo" evidence="2">
    <location>
        <begin position="75"/>
        <end position="133"/>
    </location>
</feature>
<evidence type="ECO:0000256" key="1">
    <source>
        <dbReference type="SAM" id="MobiDB-lite"/>
    </source>
</evidence>
<accession>A0A1B9I2U0</accession>
<proteinExistence type="predicted"/>
<sequence length="319" mass="37097">MSIIAQSSSSISSSSRAPSERLSRSRSLQTSITSLSSTSSLTDLSGYDSNASTPRRTSRTKRKRNPDYRSESSIYVVSHILARSFEPSIGPNNKLEYQYLVRWEGYGPNDDTWEYKTNLMIGSSLLMREFDSKPHPFTILDSRRTNTMIYLVRFCLSSEKIEPSPLSIKEWQSVTQMHRIGGLDKTIIAQAVKDFNEGIVIERPVTPRPIHLQKKRCLLAIMERRDWKKSINKKGHETRYHIRWRDGKKIREEWMRSSVLVTYFEEDGKDYLKRWNEEMGYGPLVKFNSIILPPSEYELERIQNMEANRELMKRLGLSA</sequence>
<dbReference type="PROSITE" id="PS50013">
    <property type="entry name" value="CHROMO_2"/>
    <property type="match status" value="1"/>
</dbReference>
<feature type="region of interest" description="Disordered" evidence="1">
    <location>
        <begin position="1"/>
        <end position="68"/>
    </location>
</feature>
<dbReference type="InterPro" id="IPR016197">
    <property type="entry name" value="Chromo-like_dom_sf"/>
</dbReference>
<name>A0A1B9I2U0_9TREE</name>
<feature type="compositionally biased region" description="Low complexity" evidence="1">
    <location>
        <begin position="25"/>
        <end position="42"/>
    </location>
</feature>
<dbReference type="InterPro" id="IPR023780">
    <property type="entry name" value="Chromo_domain"/>
</dbReference>
<feature type="compositionally biased region" description="Low complexity" evidence="1">
    <location>
        <begin position="1"/>
        <end position="17"/>
    </location>
</feature>
<dbReference type="Pfam" id="PF00385">
    <property type="entry name" value="Chromo"/>
    <property type="match status" value="1"/>
</dbReference>
<reference evidence="4" key="4">
    <citation type="submission" date="2024-02" db="EMBL/GenBank/DDBJ databases">
        <title>Comparative genomics of Cryptococcus and Kwoniella reveals pathogenesis evolution and contrasting modes of karyotype evolution via chromosome fusion or intercentromeric recombination.</title>
        <authorList>
            <person name="Coelho M.A."/>
            <person name="David-Palma M."/>
            <person name="Shea T."/>
            <person name="Bowers K."/>
            <person name="McGinley-Smith S."/>
            <person name="Mohammad A.W."/>
            <person name="Gnirke A."/>
            <person name="Yurkov A.M."/>
            <person name="Nowrousian M."/>
            <person name="Sun S."/>
            <person name="Cuomo C.A."/>
            <person name="Heitman J."/>
        </authorList>
    </citation>
    <scope>NUCLEOTIDE SEQUENCE</scope>
    <source>
        <strain evidence="4">CBS 10737</strain>
    </source>
</reference>
<evidence type="ECO:0000313" key="4">
    <source>
        <dbReference type="EMBL" id="WWC70081.1"/>
    </source>
</evidence>
<reference evidence="3" key="1">
    <citation type="submission" date="2013-07" db="EMBL/GenBank/DDBJ databases">
        <title>The Genome Sequence of Cryptococcus pinus CBS10737.</title>
        <authorList>
            <consortium name="The Broad Institute Genome Sequencing Platform"/>
            <person name="Cuomo C."/>
            <person name="Litvintseva A."/>
            <person name="Chen Y."/>
            <person name="Heitman J."/>
            <person name="Sun S."/>
            <person name="Springer D."/>
            <person name="Dromer F."/>
            <person name="Young S.K."/>
            <person name="Zeng Q."/>
            <person name="Gargeya S."/>
            <person name="Fitzgerald M."/>
            <person name="Abouelleil A."/>
            <person name="Alvarado L."/>
            <person name="Berlin A.M."/>
            <person name="Chapman S.B."/>
            <person name="Dewar J."/>
            <person name="Goldberg J."/>
            <person name="Griggs A."/>
            <person name="Gujja S."/>
            <person name="Hansen M."/>
            <person name="Howarth C."/>
            <person name="Imamovic A."/>
            <person name="Larimer J."/>
            <person name="McCowan C."/>
            <person name="Murphy C."/>
            <person name="Pearson M."/>
            <person name="Priest M."/>
            <person name="Roberts A."/>
            <person name="Saif S."/>
            <person name="Shea T."/>
            <person name="Sykes S."/>
            <person name="Wortman J."/>
            <person name="Nusbaum C."/>
            <person name="Birren B."/>
        </authorList>
    </citation>
    <scope>NUCLEOTIDE SEQUENCE [LARGE SCALE GENOMIC DNA]</scope>
    <source>
        <strain evidence="3">CBS 10737</strain>
    </source>
</reference>
<dbReference type="RefSeq" id="XP_019011089.1">
    <property type="nucleotide sequence ID" value="XM_019156131.1"/>
</dbReference>
<reference evidence="3" key="3">
    <citation type="submission" date="2016-07" db="EMBL/GenBank/DDBJ databases">
        <title>Evolution of pathogenesis and genome organization in the Tremellales.</title>
        <authorList>
            <person name="Cuomo C."/>
            <person name="Litvintseva A."/>
            <person name="Heitman J."/>
            <person name="Chen Y."/>
            <person name="Sun S."/>
            <person name="Springer D."/>
            <person name="Dromer F."/>
            <person name="Young S."/>
            <person name="Zeng Q."/>
            <person name="Chapman S."/>
            <person name="Gujja S."/>
            <person name="Saif S."/>
            <person name="Birren B."/>
        </authorList>
    </citation>
    <scope>NUCLEOTIDE SEQUENCE</scope>
    <source>
        <strain evidence="3">CBS 10737</strain>
    </source>
</reference>
<dbReference type="GeneID" id="30172767"/>
<keyword evidence="5" id="KW-1185">Reference proteome</keyword>
<dbReference type="SUPFAM" id="SSF54160">
    <property type="entry name" value="Chromo domain-like"/>
    <property type="match status" value="1"/>
</dbReference>
<organism evidence="3">
    <name type="scientific">Kwoniella pini CBS 10737</name>
    <dbReference type="NCBI Taxonomy" id="1296096"/>
    <lineage>
        <taxon>Eukaryota</taxon>
        <taxon>Fungi</taxon>
        <taxon>Dikarya</taxon>
        <taxon>Basidiomycota</taxon>
        <taxon>Agaricomycotina</taxon>
        <taxon>Tremellomycetes</taxon>
        <taxon>Tremellales</taxon>
        <taxon>Cryptococcaceae</taxon>
        <taxon>Kwoniella</taxon>
    </lineage>
</organism>
<dbReference type="AlphaFoldDB" id="A0A1B9I2U0"/>
<dbReference type="EMBL" id="KI894011">
    <property type="protein sequence ID" value="OCF49870.1"/>
    <property type="molecule type" value="Genomic_DNA"/>
</dbReference>
<dbReference type="GO" id="GO:0006338">
    <property type="term" value="P:chromatin remodeling"/>
    <property type="evidence" value="ECO:0007669"/>
    <property type="project" value="UniProtKB-ARBA"/>
</dbReference>
<dbReference type="KEGG" id="kpin:30172767"/>
<dbReference type="InterPro" id="IPR000953">
    <property type="entry name" value="Chromo/chromo_shadow_dom"/>
</dbReference>
<dbReference type="EMBL" id="CP144523">
    <property type="protein sequence ID" value="WWC70081.1"/>
    <property type="molecule type" value="Genomic_DNA"/>
</dbReference>
<gene>
    <name evidence="3" type="ORF">I206_04398</name>
    <name evidence="4" type="ORF">I206_104027</name>
</gene>
<evidence type="ECO:0000259" key="2">
    <source>
        <dbReference type="PROSITE" id="PS50013"/>
    </source>
</evidence>
<reference evidence="4" key="2">
    <citation type="submission" date="2013-07" db="EMBL/GenBank/DDBJ databases">
        <authorList>
            <consortium name="The Broad Institute Genome Sequencing Platform"/>
            <person name="Cuomo C."/>
            <person name="Litvintseva A."/>
            <person name="Chen Y."/>
            <person name="Heitman J."/>
            <person name="Sun S."/>
            <person name="Springer D."/>
            <person name="Dromer F."/>
            <person name="Young S.K."/>
            <person name="Zeng Q."/>
            <person name="Gargeya S."/>
            <person name="Fitzgerald M."/>
            <person name="Abouelleil A."/>
            <person name="Alvarado L."/>
            <person name="Berlin A.M."/>
            <person name="Chapman S.B."/>
            <person name="Dewar J."/>
            <person name="Goldberg J."/>
            <person name="Griggs A."/>
            <person name="Gujja S."/>
            <person name="Hansen M."/>
            <person name="Howarth C."/>
            <person name="Imamovic A."/>
            <person name="Larimer J."/>
            <person name="McCowan C."/>
            <person name="Murphy C."/>
            <person name="Pearson M."/>
            <person name="Priest M."/>
            <person name="Roberts A."/>
            <person name="Saif S."/>
            <person name="Shea T."/>
            <person name="Sykes S."/>
            <person name="Wortman J."/>
            <person name="Nusbaum C."/>
            <person name="Birren B."/>
        </authorList>
    </citation>
    <scope>NUCLEOTIDE SEQUENCE</scope>
    <source>
        <strain evidence="4">CBS 10737</strain>
    </source>
</reference>
<dbReference type="Gene3D" id="2.40.50.40">
    <property type="match status" value="1"/>
</dbReference>